<keyword evidence="4" id="KW-1185">Reference proteome</keyword>
<dbReference type="InterPro" id="IPR008258">
    <property type="entry name" value="Transglycosylase_SLT_dom_1"/>
</dbReference>
<dbReference type="RefSeq" id="WP_185177354.1">
    <property type="nucleotide sequence ID" value="NZ_CBCSEP010000012.1"/>
</dbReference>
<protein>
    <submittedName>
        <fullName evidence="3">Lytic transglycosylase domain-containing protein</fullName>
    </submittedName>
</protein>
<comment type="similarity">
    <text evidence="1">Belongs to the transglycosylase Slt family.</text>
</comment>
<evidence type="ECO:0000313" key="3">
    <source>
        <dbReference type="EMBL" id="MBB6676047.1"/>
    </source>
</evidence>
<name>A0A841TAJ3_9BACL</name>
<dbReference type="PANTHER" id="PTHR37423:SF2">
    <property type="entry name" value="MEMBRANE-BOUND LYTIC MUREIN TRANSGLYCOSYLASE C"/>
    <property type="match status" value="1"/>
</dbReference>
<dbReference type="Proteomes" id="UP000574133">
    <property type="component" value="Unassembled WGS sequence"/>
</dbReference>
<dbReference type="GO" id="GO:0000270">
    <property type="term" value="P:peptidoglycan metabolic process"/>
    <property type="evidence" value="ECO:0007669"/>
    <property type="project" value="InterPro"/>
</dbReference>
<dbReference type="InterPro" id="IPR023346">
    <property type="entry name" value="Lysozyme-like_dom_sf"/>
</dbReference>
<evidence type="ECO:0000259" key="2">
    <source>
        <dbReference type="Pfam" id="PF01464"/>
    </source>
</evidence>
<dbReference type="EMBL" id="JACJVN010000009">
    <property type="protein sequence ID" value="MBB6676047.1"/>
    <property type="molecule type" value="Genomic_DNA"/>
</dbReference>
<organism evidence="3 4">
    <name type="scientific">Cohnella lubricantis</name>
    <dbReference type="NCBI Taxonomy" id="2163172"/>
    <lineage>
        <taxon>Bacteria</taxon>
        <taxon>Bacillati</taxon>
        <taxon>Bacillota</taxon>
        <taxon>Bacilli</taxon>
        <taxon>Bacillales</taxon>
        <taxon>Paenibacillaceae</taxon>
        <taxon>Cohnella</taxon>
    </lineage>
</organism>
<dbReference type="Gene3D" id="1.10.530.10">
    <property type="match status" value="1"/>
</dbReference>
<dbReference type="CDD" id="cd16896">
    <property type="entry name" value="LT_Slt70-like"/>
    <property type="match status" value="1"/>
</dbReference>
<sequence length="193" mass="22245">MKKNSNAKSKRRRVVLLLLIIIVGLLFIQSEWLGRTIYPIYYKEEIKQSAELYELDPLLIASIIRVESNYKPRAVSPKGAIGIMQLMPDTAEWILSHDNFGSISLDDIGRQPEAGIRIGTWYMKDLLRQFDGNLVVSLAAYNAGPGKVRQWLKDRTWDGKAESVADIPYGETRQYVQKVLHYYNKYKEVHKDL</sequence>
<gene>
    <name evidence="3" type="ORF">H4Q31_01750</name>
</gene>
<reference evidence="3 4" key="1">
    <citation type="submission" date="2020-08" db="EMBL/GenBank/DDBJ databases">
        <title>Cohnella phylogeny.</title>
        <authorList>
            <person name="Dunlap C."/>
        </authorList>
    </citation>
    <scope>NUCLEOTIDE SEQUENCE [LARGE SCALE GENOMIC DNA]</scope>
    <source>
        <strain evidence="3 4">DSM 103658</strain>
    </source>
</reference>
<dbReference type="SUPFAM" id="SSF53955">
    <property type="entry name" value="Lysozyme-like"/>
    <property type="match status" value="1"/>
</dbReference>
<dbReference type="PROSITE" id="PS00922">
    <property type="entry name" value="TRANSGLYCOSYLASE"/>
    <property type="match status" value="1"/>
</dbReference>
<accession>A0A841TAJ3</accession>
<dbReference type="InterPro" id="IPR000189">
    <property type="entry name" value="Transglyc_AS"/>
</dbReference>
<dbReference type="Pfam" id="PF01464">
    <property type="entry name" value="SLT"/>
    <property type="match status" value="1"/>
</dbReference>
<evidence type="ECO:0000256" key="1">
    <source>
        <dbReference type="ARBA" id="ARBA00007734"/>
    </source>
</evidence>
<evidence type="ECO:0000313" key="4">
    <source>
        <dbReference type="Proteomes" id="UP000574133"/>
    </source>
</evidence>
<dbReference type="PANTHER" id="PTHR37423">
    <property type="entry name" value="SOLUBLE LYTIC MUREIN TRANSGLYCOSYLASE-RELATED"/>
    <property type="match status" value="1"/>
</dbReference>
<proteinExistence type="inferred from homology"/>
<dbReference type="GO" id="GO:0008933">
    <property type="term" value="F:peptidoglycan lytic transglycosylase activity"/>
    <property type="evidence" value="ECO:0007669"/>
    <property type="project" value="InterPro"/>
</dbReference>
<dbReference type="AlphaFoldDB" id="A0A841TAJ3"/>
<comment type="caution">
    <text evidence="3">The sequence shown here is derived from an EMBL/GenBank/DDBJ whole genome shotgun (WGS) entry which is preliminary data.</text>
</comment>
<feature type="domain" description="Transglycosylase SLT" evidence="2">
    <location>
        <begin position="46"/>
        <end position="162"/>
    </location>
</feature>
<dbReference type="GO" id="GO:0016020">
    <property type="term" value="C:membrane"/>
    <property type="evidence" value="ECO:0007669"/>
    <property type="project" value="InterPro"/>
</dbReference>